<name>A0ABP1QK17_9HEXA</name>
<dbReference type="EMBL" id="CAXLJM020000033">
    <property type="protein sequence ID" value="CAL8102362.1"/>
    <property type="molecule type" value="Genomic_DNA"/>
</dbReference>
<protein>
    <recommendedName>
        <fullName evidence="3">SOCS box domain-containing protein</fullName>
    </recommendedName>
</protein>
<comment type="caution">
    <text evidence="1">The sequence shown here is derived from an EMBL/GenBank/DDBJ whole genome shotgun (WGS) entry which is preliminary data.</text>
</comment>
<dbReference type="InterPro" id="IPR036770">
    <property type="entry name" value="Ankyrin_rpt-contain_sf"/>
</dbReference>
<dbReference type="SUPFAM" id="SSF48403">
    <property type="entry name" value="Ankyrin repeat"/>
    <property type="match status" value="1"/>
</dbReference>
<accession>A0ABP1QK17</accession>
<dbReference type="Pfam" id="PF12796">
    <property type="entry name" value="Ank_2"/>
    <property type="match status" value="1"/>
</dbReference>
<evidence type="ECO:0000313" key="2">
    <source>
        <dbReference type="Proteomes" id="UP001642540"/>
    </source>
</evidence>
<keyword evidence="2" id="KW-1185">Reference proteome</keyword>
<evidence type="ECO:0000313" key="1">
    <source>
        <dbReference type="EMBL" id="CAL8102362.1"/>
    </source>
</evidence>
<reference evidence="1 2" key="1">
    <citation type="submission" date="2024-08" db="EMBL/GenBank/DDBJ databases">
        <authorList>
            <person name="Cucini C."/>
            <person name="Frati F."/>
        </authorList>
    </citation>
    <scope>NUCLEOTIDE SEQUENCE [LARGE SCALE GENOMIC DNA]</scope>
</reference>
<dbReference type="SMART" id="SM00248">
    <property type="entry name" value="ANK"/>
    <property type="match status" value="3"/>
</dbReference>
<dbReference type="Proteomes" id="UP001642540">
    <property type="component" value="Unassembled WGS sequence"/>
</dbReference>
<organism evidence="1 2">
    <name type="scientific">Orchesella dallaii</name>
    <dbReference type="NCBI Taxonomy" id="48710"/>
    <lineage>
        <taxon>Eukaryota</taxon>
        <taxon>Metazoa</taxon>
        <taxon>Ecdysozoa</taxon>
        <taxon>Arthropoda</taxon>
        <taxon>Hexapoda</taxon>
        <taxon>Collembola</taxon>
        <taxon>Entomobryomorpha</taxon>
        <taxon>Entomobryoidea</taxon>
        <taxon>Orchesellidae</taxon>
        <taxon>Orchesellinae</taxon>
        <taxon>Orchesella</taxon>
    </lineage>
</organism>
<sequence>MNPFEAHILIQQGFGAGLEEALKTQNLNPNSRFKQESLLSTAIKKKAPNLLQLLLHHGGDPNLVSYENGRYEPAIITAVRYKSLTCVQILLSCGANLDKGNFYGTDAIFQAVHENAFDILDYLMDNYHPPYVPLPLPSPSSSPSILIQERAEVGSTRGATFKLKELPSNNKEHVVDDDHVLCPFYYALSYATSYQSKRQSLVRLLKSYYKCKCLEEIASCTKLSSSELLPLPAVARFPPKDGKGNERKVETEHEREIRKCLIMLLASPVGQDHSPQKKLVGVAEGPDRDRPGVLVDFGNGDDIKFQNEFNYPYKIYKIKRKCHTIKENESSGATRPSSSYVFLTGPLKLSCIVREVIRDQILLYAMNSISSRTNSPPPITVFAPSTTTNANTNNVVIRNRNTFGKCLRTLPIPPTLMDFLLYKNIDEMNTNVIQLMGKDTVLNTKYFSIYICK</sequence>
<dbReference type="InterPro" id="IPR002110">
    <property type="entry name" value="Ankyrin_rpt"/>
</dbReference>
<evidence type="ECO:0008006" key="3">
    <source>
        <dbReference type="Google" id="ProtNLM"/>
    </source>
</evidence>
<proteinExistence type="predicted"/>
<dbReference type="Gene3D" id="1.25.40.20">
    <property type="entry name" value="Ankyrin repeat-containing domain"/>
    <property type="match status" value="1"/>
</dbReference>
<gene>
    <name evidence="1" type="ORF">ODALV1_LOCUS11126</name>
</gene>